<evidence type="ECO:0000313" key="2">
    <source>
        <dbReference type="Proteomes" id="UP000308197"/>
    </source>
</evidence>
<accession>A0A5C3NSG1</accession>
<dbReference type="STRING" id="1314778.A0A5C3NSG1"/>
<dbReference type="Proteomes" id="UP000308197">
    <property type="component" value="Unassembled WGS sequence"/>
</dbReference>
<organism evidence="1 2">
    <name type="scientific">Polyporus arcularius HHB13444</name>
    <dbReference type="NCBI Taxonomy" id="1314778"/>
    <lineage>
        <taxon>Eukaryota</taxon>
        <taxon>Fungi</taxon>
        <taxon>Dikarya</taxon>
        <taxon>Basidiomycota</taxon>
        <taxon>Agaricomycotina</taxon>
        <taxon>Agaricomycetes</taxon>
        <taxon>Polyporales</taxon>
        <taxon>Polyporaceae</taxon>
        <taxon>Polyporus</taxon>
    </lineage>
</organism>
<proteinExistence type="predicted"/>
<dbReference type="AlphaFoldDB" id="A0A5C3NSG1"/>
<dbReference type="InParanoid" id="A0A5C3NSG1"/>
<protein>
    <submittedName>
        <fullName evidence="1">Uncharacterized protein</fullName>
    </submittedName>
</protein>
<feature type="non-terminal residue" evidence="1">
    <location>
        <position position="86"/>
    </location>
</feature>
<name>A0A5C3NSG1_9APHY</name>
<dbReference type="EMBL" id="ML212258">
    <property type="protein sequence ID" value="TFK78920.1"/>
    <property type="molecule type" value="Genomic_DNA"/>
</dbReference>
<evidence type="ECO:0000313" key="1">
    <source>
        <dbReference type="EMBL" id="TFK78920.1"/>
    </source>
</evidence>
<keyword evidence="2" id="KW-1185">Reference proteome</keyword>
<sequence length="86" mass="9601">MNMARSETTGFSPFFLNYGQMPRSLVWSGESDYPGVRTFALRMKQAVMAAHDAIIAARVGQTVQANRRRRPASFAEGDLVYLSTKN</sequence>
<gene>
    <name evidence="1" type="ORF">K466DRAFT_459881</name>
</gene>
<reference evidence="1 2" key="1">
    <citation type="journal article" date="2019" name="Nat. Ecol. Evol.">
        <title>Megaphylogeny resolves global patterns of mushroom evolution.</title>
        <authorList>
            <person name="Varga T."/>
            <person name="Krizsan K."/>
            <person name="Foldi C."/>
            <person name="Dima B."/>
            <person name="Sanchez-Garcia M."/>
            <person name="Sanchez-Ramirez S."/>
            <person name="Szollosi G.J."/>
            <person name="Szarkandi J.G."/>
            <person name="Papp V."/>
            <person name="Albert L."/>
            <person name="Andreopoulos W."/>
            <person name="Angelini C."/>
            <person name="Antonin V."/>
            <person name="Barry K.W."/>
            <person name="Bougher N.L."/>
            <person name="Buchanan P."/>
            <person name="Buyck B."/>
            <person name="Bense V."/>
            <person name="Catcheside P."/>
            <person name="Chovatia M."/>
            <person name="Cooper J."/>
            <person name="Damon W."/>
            <person name="Desjardin D."/>
            <person name="Finy P."/>
            <person name="Geml J."/>
            <person name="Haridas S."/>
            <person name="Hughes K."/>
            <person name="Justo A."/>
            <person name="Karasinski D."/>
            <person name="Kautmanova I."/>
            <person name="Kiss B."/>
            <person name="Kocsube S."/>
            <person name="Kotiranta H."/>
            <person name="LaButti K.M."/>
            <person name="Lechner B.E."/>
            <person name="Liimatainen K."/>
            <person name="Lipzen A."/>
            <person name="Lukacs Z."/>
            <person name="Mihaltcheva S."/>
            <person name="Morgado L.N."/>
            <person name="Niskanen T."/>
            <person name="Noordeloos M.E."/>
            <person name="Ohm R.A."/>
            <person name="Ortiz-Santana B."/>
            <person name="Ovrebo C."/>
            <person name="Racz N."/>
            <person name="Riley R."/>
            <person name="Savchenko A."/>
            <person name="Shiryaev A."/>
            <person name="Soop K."/>
            <person name="Spirin V."/>
            <person name="Szebenyi C."/>
            <person name="Tomsovsky M."/>
            <person name="Tulloss R.E."/>
            <person name="Uehling J."/>
            <person name="Grigoriev I.V."/>
            <person name="Vagvolgyi C."/>
            <person name="Papp T."/>
            <person name="Martin F.M."/>
            <person name="Miettinen O."/>
            <person name="Hibbett D.S."/>
            <person name="Nagy L.G."/>
        </authorList>
    </citation>
    <scope>NUCLEOTIDE SEQUENCE [LARGE SCALE GENOMIC DNA]</scope>
    <source>
        <strain evidence="1 2">HHB13444</strain>
    </source>
</reference>